<dbReference type="AlphaFoldDB" id="A0A7V2AYD3"/>
<accession>A0A7V2AYD3</accession>
<reference evidence="1" key="1">
    <citation type="journal article" date="2020" name="mSystems">
        <title>Genome- and Community-Level Interaction Insights into Carbon Utilization and Element Cycling Functions of Hydrothermarchaeota in Hydrothermal Sediment.</title>
        <authorList>
            <person name="Zhou Z."/>
            <person name="Liu Y."/>
            <person name="Xu W."/>
            <person name="Pan J."/>
            <person name="Luo Z.H."/>
            <person name="Li M."/>
        </authorList>
    </citation>
    <scope>NUCLEOTIDE SEQUENCE [LARGE SCALE GENOMIC DNA]</scope>
    <source>
        <strain evidence="1">SpSt-143</strain>
    </source>
</reference>
<sequence>MHNATSDKLAVPVSQLRRQTTEGIKAHLAVGPLLLTQRGKVVAVLLDPALWCRLLQARDAA</sequence>
<dbReference type="EMBL" id="DSGB01000001">
    <property type="protein sequence ID" value="HER94909.1"/>
    <property type="molecule type" value="Genomic_DNA"/>
</dbReference>
<comment type="caution">
    <text evidence="1">The sequence shown here is derived from an EMBL/GenBank/DDBJ whole genome shotgun (WGS) entry which is preliminary data.</text>
</comment>
<name>A0A7V2AYD3_RHOMR</name>
<protein>
    <recommendedName>
        <fullName evidence="2">Antitoxin</fullName>
    </recommendedName>
</protein>
<organism evidence="1">
    <name type="scientific">Rhodothermus marinus</name>
    <name type="common">Rhodothermus obamensis</name>
    <dbReference type="NCBI Taxonomy" id="29549"/>
    <lineage>
        <taxon>Bacteria</taxon>
        <taxon>Pseudomonadati</taxon>
        <taxon>Rhodothermota</taxon>
        <taxon>Rhodothermia</taxon>
        <taxon>Rhodothermales</taxon>
        <taxon>Rhodothermaceae</taxon>
        <taxon>Rhodothermus</taxon>
    </lineage>
</organism>
<evidence type="ECO:0008006" key="2">
    <source>
        <dbReference type="Google" id="ProtNLM"/>
    </source>
</evidence>
<gene>
    <name evidence="1" type="ORF">ENO59_00085</name>
</gene>
<proteinExistence type="predicted"/>
<evidence type="ECO:0000313" key="1">
    <source>
        <dbReference type="EMBL" id="HER94909.1"/>
    </source>
</evidence>